<dbReference type="Proteomes" id="UP000095283">
    <property type="component" value="Unplaced"/>
</dbReference>
<accession>A0A1I7WPQ7</accession>
<reference evidence="2" key="1">
    <citation type="submission" date="2016-11" db="UniProtKB">
        <authorList>
            <consortium name="WormBaseParasite"/>
        </authorList>
    </citation>
    <scope>IDENTIFICATION</scope>
</reference>
<organism evidence="1 2">
    <name type="scientific">Heterorhabditis bacteriophora</name>
    <name type="common">Entomopathogenic nematode worm</name>
    <dbReference type="NCBI Taxonomy" id="37862"/>
    <lineage>
        <taxon>Eukaryota</taxon>
        <taxon>Metazoa</taxon>
        <taxon>Ecdysozoa</taxon>
        <taxon>Nematoda</taxon>
        <taxon>Chromadorea</taxon>
        <taxon>Rhabditida</taxon>
        <taxon>Rhabditina</taxon>
        <taxon>Rhabditomorpha</taxon>
        <taxon>Strongyloidea</taxon>
        <taxon>Heterorhabditidae</taxon>
        <taxon>Heterorhabditis</taxon>
    </lineage>
</organism>
<dbReference type="WBParaSite" id="Hba_07127">
    <property type="protein sequence ID" value="Hba_07127"/>
    <property type="gene ID" value="Hba_07127"/>
</dbReference>
<protein>
    <submittedName>
        <fullName evidence="2">Uncharacterized protein</fullName>
    </submittedName>
</protein>
<evidence type="ECO:0000313" key="1">
    <source>
        <dbReference type="Proteomes" id="UP000095283"/>
    </source>
</evidence>
<dbReference type="AlphaFoldDB" id="A0A1I7WPQ7"/>
<sequence>MSHSHPDVISAPLANIISYRNSFPVELFYDFYFQHDAIKVQFEIYSSCFIFDLS</sequence>
<name>A0A1I7WPQ7_HETBA</name>
<evidence type="ECO:0000313" key="2">
    <source>
        <dbReference type="WBParaSite" id="Hba_07127"/>
    </source>
</evidence>
<keyword evidence="1" id="KW-1185">Reference proteome</keyword>
<proteinExistence type="predicted"/>